<reference evidence="3 4" key="1">
    <citation type="submission" date="2013-02" db="EMBL/GenBank/DDBJ databases">
        <title>Genome sequence of Clostridium saccharoperbutylacetonicum N1-4(HMT).</title>
        <authorList>
            <person name="Poehlein A."/>
            <person name="Daniel R."/>
        </authorList>
    </citation>
    <scope>NUCLEOTIDE SEQUENCE [LARGE SCALE GENOMIC DNA]</scope>
    <source>
        <strain evidence="4">N1-4(HMT)</strain>
    </source>
</reference>
<keyword evidence="2" id="KW-1133">Transmembrane helix</keyword>
<accession>M1N418</accession>
<dbReference type="RefSeq" id="WP_015394508.1">
    <property type="nucleotide sequence ID" value="NC_020291.1"/>
</dbReference>
<dbReference type="AlphaFoldDB" id="M1N418"/>
<evidence type="ECO:0000256" key="1">
    <source>
        <dbReference type="SAM" id="MobiDB-lite"/>
    </source>
</evidence>
<dbReference type="PATRIC" id="fig|931276.5.peg.4477"/>
<sequence length="320" mass="35818">MKSNSKKSKGFGLVEVIISMAIIAIISASIYTGYILAIKNTKSGQVKQAATLEGKKIIEEIKSSDVEMPSASSSNFSINGDISLTKQETDGVYLRFLNSSFEATNENSAKYIEKLTIVPTKASINNNEGNINYQYDEIKNPYEINISNELQNTSVISSINGEVIPELDSQKEILLSLYVEDGGKISIKDYKGSSVDLPVEIAKVDDGKLNVVINFSEYKKRGNVPLKGVNINVYNKITSGTLNVYVQKSKEVESNIRIFKGTMNLYDNRADNQQEANLGTLYNIKVELMEYTQYLEDQKNKTHDDRNNLFTTDYNQNFDK</sequence>
<gene>
    <name evidence="3" type="ORF">Cspa_c44440</name>
</gene>
<dbReference type="eggNOG" id="ENOG5030GWR">
    <property type="taxonomic scope" value="Bacteria"/>
</dbReference>
<dbReference type="KEGG" id="csr:Cspa_c44440"/>
<organism evidence="3 4">
    <name type="scientific">Clostridium saccharoperbutylacetonicum N1-4(HMT)</name>
    <dbReference type="NCBI Taxonomy" id="931276"/>
    <lineage>
        <taxon>Bacteria</taxon>
        <taxon>Bacillati</taxon>
        <taxon>Bacillota</taxon>
        <taxon>Clostridia</taxon>
        <taxon>Eubacteriales</taxon>
        <taxon>Clostridiaceae</taxon>
        <taxon>Clostridium</taxon>
    </lineage>
</organism>
<dbReference type="STRING" id="36745.CLSAP_42160"/>
<feature type="compositionally biased region" description="Polar residues" evidence="1">
    <location>
        <begin position="308"/>
        <end position="320"/>
    </location>
</feature>
<protein>
    <submittedName>
        <fullName evidence="3">Prepilin-type N-terminal cleavage/methylation domain-containing protein</fullName>
    </submittedName>
</protein>
<dbReference type="Pfam" id="PF07963">
    <property type="entry name" value="N_methyl"/>
    <property type="match status" value="1"/>
</dbReference>
<dbReference type="Gene3D" id="3.30.700.10">
    <property type="entry name" value="Glycoprotein, Type 4 Pilin"/>
    <property type="match status" value="1"/>
</dbReference>
<dbReference type="Proteomes" id="UP000011728">
    <property type="component" value="Chromosome"/>
</dbReference>
<evidence type="ECO:0000313" key="4">
    <source>
        <dbReference type="Proteomes" id="UP000011728"/>
    </source>
</evidence>
<name>M1N418_9CLOT</name>
<keyword evidence="2" id="KW-0472">Membrane</keyword>
<dbReference type="InterPro" id="IPR012902">
    <property type="entry name" value="N_methyl_site"/>
</dbReference>
<evidence type="ECO:0000313" key="3">
    <source>
        <dbReference type="EMBL" id="AGF58197.1"/>
    </source>
</evidence>
<evidence type="ECO:0000256" key="2">
    <source>
        <dbReference type="SAM" id="Phobius"/>
    </source>
</evidence>
<dbReference type="NCBIfam" id="TIGR02532">
    <property type="entry name" value="IV_pilin_GFxxxE"/>
    <property type="match status" value="1"/>
</dbReference>
<dbReference type="EMBL" id="CP004121">
    <property type="protein sequence ID" value="AGF58197.1"/>
    <property type="molecule type" value="Genomic_DNA"/>
</dbReference>
<dbReference type="HOGENOM" id="CLU_825649_0_0_9"/>
<feature type="transmembrane region" description="Helical" evidence="2">
    <location>
        <begin position="12"/>
        <end position="37"/>
    </location>
</feature>
<proteinExistence type="predicted"/>
<keyword evidence="4" id="KW-1185">Reference proteome</keyword>
<keyword evidence="2" id="KW-0812">Transmembrane</keyword>
<dbReference type="OrthoDB" id="1938233at2"/>
<feature type="region of interest" description="Disordered" evidence="1">
    <location>
        <begin position="299"/>
        <end position="320"/>
    </location>
</feature>